<evidence type="ECO:0000256" key="3">
    <source>
        <dbReference type="ARBA" id="ARBA00022645"/>
    </source>
</evidence>
<keyword evidence="6" id="KW-0808">Transferase</keyword>
<keyword evidence="10" id="KW-0511">Multifunctional enzyme</keyword>
<feature type="compositionally biased region" description="Gly residues" evidence="14">
    <location>
        <begin position="845"/>
        <end position="873"/>
    </location>
</feature>
<keyword evidence="17" id="KW-1185">Reference proteome</keyword>
<dbReference type="SUPFAM" id="SSF49265">
    <property type="entry name" value="Fibronectin type III"/>
    <property type="match status" value="1"/>
</dbReference>
<dbReference type="InterPro" id="IPR036950">
    <property type="entry name" value="PBP_transglycosylase"/>
</dbReference>
<dbReference type="PANTHER" id="PTHR32282">
    <property type="entry name" value="BINDING PROTEIN TRANSPEPTIDASE, PUTATIVE-RELATED"/>
    <property type="match status" value="1"/>
</dbReference>
<evidence type="ECO:0000259" key="15">
    <source>
        <dbReference type="PROSITE" id="PS50853"/>
    </source>
</evidence>
<dbReference type="InterPro" id="IPR001264">
    <property type="entry name" value="Glyco_trans_51"/>
</dbReference>
<dbReference type="Gene3D" id="1.10.3810.10">
    <property type="entry name" value="Biosynthetic peptidoglycan transglycosylase-like"/>
    <property type="match status" value="1"/>
</dbReference>
<feature type="region of interest" description="Disordered" evidence="14">
    <location>
        <begin position="1"/>
        <end position="32"/>
    </location>
</feature>
<evidence type="ECO:0000256" key="4">
    <source>
        <dbReference type="ARBA" id="ARBA00022670"/>
    </source>
</evidence>
<evidence type="ECO:0000256" key="11">
    <source>
        <dbReference type="ARBA" id="ARBA00023316"/>
    </source>
</evidence>
<evidence type="ECO:0000256" key="14">
    <source>
        <dbReference type="SAM" id="MobiDB-lite"/>
    </source>
</evidence>
<comment type="catalytic activity">
    <reaction evidence="12">
        <text>Preferential cleavage: (Ac)2-L-Lys-D-Ala-|-D-Ala. Also transpeptidation of peptidyl-alanyl moieties that are N-acyl substituents of D-alanine.</text>
        <dbReference type="EC" id="3.4.16.4"/>
    </reaction>
</comment>
<dbReference type="GO" id="GO:0008360">
    <property type="term" value="P:regulation of cell shape"/>
    <property type="evidence" value="ECO:0007669"/>
    <property type="project" value="UniProtKB-KW"/>
</dbReference>
<keyword evidence="11" id="KW-0961">Cell wall biogenesis/degradation</keyword>
<evidence type="ECO:0000256" key="12">
    <source>
        <dbReference type="ARBA" id="ARBA00034000"/>
    </source>
</evidence>
<dbReference type="GO" id="GO:0009002">
    <property type="term" value="F:serine-type D-Ala-D-Ala carboxypeptidase activity"/>
    <property type="evidence" value="ECO:0007669"/>
    <property type="project" value="UniProtKB-EC"/>
</dbReference>
<dbReference type="OrthoDB" id="9766909at2"/>
<comment type="caution">
    <text evidence="16">The sequence shown here is derived from an EMBL/GenBank/DDBJ whole genome shotgun (WGS) entry which is preliminary data.</text>
</comment>
<dbReference type="Proteomes" id="UP000248066">
    <property type="component" value="Unassembled WGS sequence"/>
</dbReference>
<dbReference type="Pfam" id="PF00912">
    <property type="entry name" value="Transgly"/>
    <property type="match status" value="1"/>
</dbReference>
<evidence type="ECO:0000256" key="13">
    <source>
        <dbReference type="ARBA" id="ARBA00049902"/>
    </source>
</evidence>
<dbReference type="InterPro" id="IPR050396">
    <property type="entry name" value="Glycosyltr_51/Transpeptidase"/>
</dbReference>
<comment type="similarity">
    <text evidence="2">In the N-terminal section; belongs to the glycosyltransferase 51 family.</text>
</comment>
<dbReference type="CDD" id="cd00063">
    <property type="entry name" value="FN3"/>
    <property type="match status" value="1"/>
</dbReference>
<evidence type="ECO:0000256" key="7">
    <source>
        <dbReference type="ARBA" id="ARBA00022801"/>
    </source>
</evidence>
<evidence type="ECO:0000256" key="2">
    <source>
        <dbReference type="ARBA" id="ARBA00007739"/>
    </source>
</evidence>
<keyword evidence="3" id="KW-0121">Carboxypeptidase</keyword>
<comment type="similarity">
    <text evidence="1">In the C-terminal section; belongs to the transpeptidase family.</text>
</comment>
<dbReference type="InterPro" id="IPR036116">
    <property type="entry name" value="FN3_sf"/>
</dbReference>
<keyword evidence="5" id="KW-0328">Glycosyltransferase</keyword>
<dbReference type="GO" id="GO:0008955">
    <property type="term" value="F:peptidoglycan glycosyltransferase activity"/>
    <property type="evidence" value="ECO:0007669"/>
    <property type="project" value="UniProtKB-EC"/>
</dbReference>
<dbReference type="InterPro" id="IPR012338">
    <property type="entry name" value="Beta-lactam/transpept-like"/>
</dbReference>
<dbReference type="PROSITE" id="PS50853">
    <property type="entry name" value="FN3"/>
    <property type="match status" value="1"/>
</dbReference>
<dbReference type="InterPro" id="IPR003961">
    <property type="entry name" value="FN3_dom"/>
</dbReference>
<dbReference type="FunFam" id="1.10.3810.10:FF:000001">
    <property type="entry name" value="Penicillin-binding protein 1A"/>
    <property type="match status" value="1"/>
</dbReference>
<sequence>MSDEYRTRQERKKAMSHTKNRNSSKSSGKPGKSRVKKILTALAIVFAVIFAAGGITAVAMIAGAPDLDEDKLRMSNNPEFYDKDGEMFATLSGAESRRHANIEDVPPVMKDAIISIEDIRFYDHFGLDMRRLGGAVWANVTGGFGAEGASTITQQVVKNLFLSSDKKISRKVQEQYLAVRLEQRYTKDEILEMYLNMIYLSGPYGVVEASDRFFSKELDELTVADAALLAGLPQRPTAYHPLNHPERAEQRRNTVINQMERYGKITAEEAEEARNTPIEDQLNPSTNHEEYPYQSYMDHVLNELESIEGIESSDIYSSGMKVYTNLDTGAQEYVEDLMQNGLNYPDEETLSAVTLMDSETGRVTAIGGQRAPSEERRIYNLATQINRAPGSTIKPILDYGPAIENFQWSTYHQITDEEHTYTDSEQVIRNSAGRGYFGDVSMREALALSLNVPALKAFQEVGSDQARSFGESLGMPLDNMTEAYSLGGFRDGVSTLEMAGAYGAFANGGHYTKPYTVERVEFPDGRTIDLTPDTNRVMEDYTAFMISDMLKTAASSEGTGQHANVDGIPLAGKTGSTNFTSEEREDYGIPSDANAIKDGWFVGYSSRYTAAVWTGYNDNSNGFLSGTRLAQDKFRQVMAHVHEGQETPDFEQPDSVVRVGVEKETGLLPSDFTPDSAIVHEYFVKGTEPSSVSEEYEVDADDLGSPQLEAAYNENLHSIIANWSFSADVPGDFTFRVELREPGENDYSEVDMTKETDLVIENPEYGGTYSFRITAVSDEDENLESEPASTEVTVPEEEDLIEDDDGILDDIFEDEDAEEGTEEEDEEQEDNGNGNDDGEDNGNDNGNGNGNDNGNDNGNGNGNDNGNGDGNGNDDGSDDDNGPPEDDDSEGDEDEEEPPEPEEDDSDDGETGDTEQDPEE</sequence>
<feature type="region of interest" description="Disordered" evidence="14">
    <location>
        <begin position="778"/>
        <end position="920"/>
    </location>
</feature>
<name>A0A2W0HBZ4_9BACI</name>
<dbReference type="GO" id="GO:0006508">
    <property type="term" value="P:proteolysis"/>
    <property type="evidence" value="ECO:0007669"/>
    <property type="project" value="UniProtKB-KW"/>
</dbReference>
<dbReference type="NCBIfam" id="TIGR02074">
    <property type="entry name" value="PBP_1a_fam"/>
    <property type="match status" value="1"/>
</dbReference>
<accession>A0A2W0HBZ4</accession>
<dbReference type="GO" id="GO:0008658">
    <property type="term" value="F:penicillin binding"/>
    <property type="evidence" value="ECO:0007669"/>
    <property type="project" value="InterPro"/>
</dbReference>
<keyword evidence="7" id="KW-0378">Hydrolase</keyword>
<gene>
    <name evidence="16" type="ORF">CR205_07245</name>
</gene>
<dbReference type="SUPFAM" id="SSF56601">
    <property type="entry name" value="beta-lactamase/transpeptidase-like"/>
    <property type="match status" value="1"/>
</dbReference>
<evidence type="ECO:0000256" key="6">
    <source>
        <dbReference type="ARBA" id="ARBA00022679"/>
    </source>
</evidence>
<dbReference type="RefSeq" id="WP_110518254.1">
    <property type="nucleotide sequence ID" value="NZ_PDOF01000001.1"/>
</dbReference>
<feature type="domain" description="Fibronectin type-III" evidence="15">
    <location>
        <begin position="705"/>
        <end position="797"/>
    </location>
</feature>
<organism evidence="16 17">
    <name type="scientific">Alteribacter lacisalsi</name>
    <dbReference type="NCBI Taxonomy" id="2045244"/>
    <lineage>
        <taxon>Bacteria</taxon>
        <taxon>Bacillati</taxon>
        <taxon>Bacillota</taxon>
        <taxon>Bacilli</taxon>
        <taxon>Bacillales</taxon>
        <taxon>Bacillaceae</taxon>
        <taxon>Alteribacter</taxon>
    </lineage>
</organism>
<reference evidence="16 17" key="1">
    <citation type="submission" date="2017-10" db="EMBL/GenBank/DDBJ databases">
        <title>Bacillus sp. nov., a halophilic bacterium isolated from a Yangshapao Lake.</title>
        <authorList>
            <person name="Wang H."/>
        </authorList>
    </citation>
    <scope>NUCLEOTIDE SEQUENCE [LARGE SCALE GENOMIC DNA]</scope>
    <source>
        <strain evidence="16 17">YSP-3</strain>
    </source>
</reference>
<evidence type="ECO:0000313" key="16">
    <source>
        <dbReference type="EMBL" id="PYZ98381.1"/>
    </source>
</evidence>
<feature type="compositionally biased region" description="Acidic residues" evidence="14">
    <location>
        <begin position="794"/>
        <end position="842"/>
    </location>
</feature>
<comment type="catalytic activity">
    <reaction evidence="13">
        <text>[GlcNAc-(1-&gt;4)-Mur2Ac(oyl-L-Ala-gamma-D-Glu-L-Lys-D-Ala-D-Ala)](n)-di-trans,octa-cis-undecaprenyl diphosphate + beta-D-GlcNAc-(1-&gt;4)-Mur2Ac(oyl-L-Ala-gamma-D-Glu-L-Lys-D-Ala-D-Ala)-di-trans,octa-cis-undecaprenyl diphosphate = [GlcNAc-(1-&gt;4)-Mur2Ac(oyl-L-Ala-gamma-D-Glu-L-Lys-D-Ala-D-Ala)](n+1)-di-trans,octa-cis-undecaprenyl diphosphate + di-trans,octa-cis-undecaprenyl diphosphate + H(+)</text>
        <dbReference type="Rhea" id="RHEA:23708"/>
        <dbReference type="Rhea" id="RHEA-COMP:9602"/>
        <dbReference type="Rhea" id="RHEA-COMP:9603"/>
        <dbReference type="ChEBI" id="CHEBI:15378"/>
        <dbReference type="ChEBI" id="CHEBI:58405"/>
        <dbReference type="ChEBI" id="CHEBI:60033"/>
        <dbReference type="ChEBI" id="CHEBI:78435"/>
        <dbReference type="EC" id="2.4.99.28"/>
    </reaction>
</comment>
<feature type="compositionally biased region" description="Basic residues" evidence="14">
    <location>
        <begin position="9"/>
        <end position="22"/>
    </location>
</feature>
<dbReference type="Gene3D" id="3.40.710.10">
    <property type="entry name" value="DD-peptidase/beta-lactamase superfamily"/>
    <property type="match status" value="1"/>
</dbReference>
<proteinExistence type="inferred from homology"/>
<dbReference type="InterPro" id="IPR023346">
    <property type="entry name" value="Lysozyme-like_dom_sf"/>
</dbReference>
<keyword evidence="9" id="KW-0573">Peptidoglycan synthesis</keyword>
<dbReference type="InterPro" id="IPR001460">
    <property type="entry name" value="PCN-bd_Tpept"/>
</dbReference>
<evidence type="ECO:0000256" key="10">
    <source>
        <dbReference type="ARBA" id="ARBA00023268"/>
    </source>
</evidence>
<dbReference type="GO" id="GO:0030288">
    <property type="term" value="C:outer membrane-bounded periplasmic space"/>
    <property type="evidence" value="ECO:0007669"/>
    <property type="project" value="TreeGrafter"/>
</dbReference>
<dbReference type="SUPFAM" id="SSF53955">
    <property type="entry name" value="Lysozyme-like"/>
    <property type="match status" value="1"/>
</dbReference>
<evidence type="ECO:0000256" key="1">
    <source>
        <dbReference type="ARBA" id="ARBA00007090"/>
    </source>
</evidence>
<dbReference type="EMBL" id="PDOF01000001">
    <property type="protein sequence ID" value="PYZ98381.1"/>
    <property type="molecule type" value="Genomic_DNA"/>
</dbReference>
<dbReference type="GO" id="GO:0009252">
    <property type="term" value="P:peptidoglycan biosynthetic process"/>
    <property type="evidence" value="ECO:0007669"/>
    <property type="project" value="UniProtKB-KW"/>
</dbReference>
<evidence type="ECO:0000256" key="8">
    <source>
        <dbReference type="ARBA" id="ARBA00022960"/>
    </source>
</evidence>
<keyword evidence="8" id="KW-0133">Cell shape</keyword>
<feature type="region of interest" description="Disordered" evidence="14">
    <location>
        <begin position="267"/>
        <end position="290"/>
    </location>
</feature>
<dbReference type="PANTHER" id="PTHR32282:SF29">
    <property type="entry name" value="PENICILLIN-BINDING PROTEIN 1A"/>
    <property type="match status" value="1"/>
</dbReference>
<evidence type="ECO:0000256" key="5">
    <source>
        <dbReference type="ARBA" id="ARBA00022676"/>
    </source>
</evidence>
<dbReference type="GO" id="GO:0071555">
    <property type="term" value="P:cell wall organization"/>
    <property type="evidence" value="ECO:0007669"/>
    <property type="project" value="UniProtKB-KW"/>
</dbReference>
<keyword evidence="4" id="KW-0645">Protease</keyword>
<dbReference type="Pfam" id="PF00905">
    <property type="entry name" value="Transpeptidase"/>
    <property type="match status" value="1"/>
</dbReference>
<feature type="compositionally biased region" description="Acidic residues" evidence="14">
    <location>
        <begin position="875"/>
        <end position="920"/>
    </location>
</feature>
<evidence type="ECO:0000313" key="17">
    <source>
        <dbReference type="Proteomes" id="UP000248066"/>
    </source>
</evidence>
<dbReference type="AlphaFoldDB" id="A0A2W0HBZ4"/>
<evidence type="ECO:0000256" key="9">
    <source>
        <dbReference type="ARBA" id="ARBA00022984"/>
    </source>
</evidence>
<protein>
    <submittedName>
        <fullName evidence="16">Penicillin-binding protein</fullName>
    </submittedName>
</protein>